<evidence type="ECO:0000256" key="1">
    <source>
        <dbReference type="ARBA" id="ARBA00001936"/>
    </source>
</evidence>
<dbReference type="PATRIC" id="fig|362837.3.peg.604"/>
<reference evidence="11 12" key="1">
    <citation type="journal article" date="2015" name="Genome Announc.">
        <title>Complete Genome Sequence of Spiroplasma cantharicola CC-1T (DSM 21588), a Bacterium Isolated from Soldier Beetle (Cantharis carolinus).</title>
        <authorList>
            <person name="Lo W.S."/>
            <person name="Liu P.Y."/>
            <person name="Kuo C.H."/>
        </authorList>
    </citation>
    <scope>NUCLEOTIDE SEQUENCE [LARGE SCALE GENOMIC DNA]</scope>
    <source>
        <strain evidence="11 12">CC-1</strain>
    </source>
</reference>
<dbReference type="GO" id="GO:0046496">
    <property type="term" value="P:nicotinamide nucleotide metabolic process"/>
    <property type="evidence" value="ECO:0007669"/>
    <property type="project" value="UniProtKB-ARBA"/>
</dbReference>
<evidence type="ECO:0000256" key="7">
    <source>
        <dbReference type="ARBA" id="ARBA00023004"/>
    </source>
</evidence>
<dbReference type="GO" id="GO:0016857">
    <property type="term" value="F:racemase and epimerase activity, acting on carbohydrates and derivatives"/>
    <property type="evidence" value="ECO:0007669"/>
    <property type="project" value="InterPro"/>
</dbReference>
<dbReference type="Proteomes" id="UP000063919">
    <property type="component" value="Chromosome"/>
</dbReference>
<dbReference type="PANTHER" id="PTHR11749">
    <property type="entry name" value="RIBULOSE-5-PHOSPHATE-3-EPIMERASE"/>
    <property type="match status" value="1"/>
</dbReference>
<dbReference type="Pfam" id="PF00834">
    <property type="entry name" value="Ribul_P_3_epim"/>
    <property type="match status" value="1"/>
</dbReference>
<dbReference type="NCBIfam" id="NF004076">
    <property type="entry name" value="PRK05581.1-4"/>
    <property type="match status" value="1"/>
</dbReference>
<dbReference type="Gene3D" id="3.20.20.70">
    <property type="entry name" value="Aldolase class I"/>
    <property type="match status" value="1"/>
</dbReference>
<dbReference type="KEGG" id="scj:SCANT_v1c05910"/>
<organism evidence="11 12">
    <name type="scientific">Spiroplasma cantharicola</name>
    <dbReference type="NCBI Taxonomy" id="362837"/>
    <lineage>
        <taxon>Bacteria</taxon>
        <taxon>Bacillati</taxon>
        <taxon>Mycoplasmatota</taxon>
        <taxon>Mollicutes</taxon>
        <taxon>Entomoplasmatales</taxon>
        <taxon>Spiroplasmataceae</taxon>
        <taxon>Spiroplasma</taxon>
    </lineage>
</organism>
<accession>A0A0M4JSG5</accession>
<dbReference type="GO" id="GO:0006091">
    <property type="term" value="P:generation of precursor metabolites and energy"/>
    <property type="evidence" value="ECO:0007669"/>
    <property type="project" value="UniProtKB-ARBA"/>
</dbReference>
<dbReference type="GO" id="GO:0005975">
    <property type="term" value="P:carbohydrate metabolic process"/>
    <property type="evidence" value="ECO:0007669"/>
    <property type="project" value="InterPro"/>
</dbReference>
<keyword evidence="7" id="KW-0408">Iron</keyword>
<keyword evidence="9" id="KW-0413">Isomerase</keyword>
<dbReference type="PROSITE" id="PS01085">
    <property type="entry name" value="RIBUL_P_3_EPIMER_1"/>
    <property type="match status" value="1"/>
</dbReference>
<keyword evidence="12" id="KW-1185">Reference proteome</keyword>
<evidence type="ECO:0000256" key="10">
    <source>
        <dbReference type="ARBA" id="ARBA00023277"/>
    </source>
</evidence>
<evidence type="ECO:0000256" key="2">
    <source>
        <dbReference type="ARBA" id="ARBA00001947"/>
    </source>
</evidence>
<dbReference type="AlphaFoldDB" id="A0A0M4JSG5"/>
<evidence type="ECO:0000256" key="8">
    <source>
        <dbReference type="ARBA" id="ARBA00023211"/>
    </source>
</evidence>
<dbReference type="InterPro" id="IPR011060">
    <property type="entry name" value="RibuloseP-bd_barrel"/>
</dbReference>
<dbReference type="CDD" id="cd00429">
    <property type="entry name" value="RPE"/>
    <property type="match status" value="1"/>
</dbReference>
<keyword evidence="5" id="KW-0479">Metal-binding</keyword>
<keyword evidence="8" id="KW-0464">Manganese</keyword>
<dbReference type="GO" id="GO:0006163">
    <property type="term" value="P:purine nucleotide metabolic process"/>
    <property type="evidence" value="ECO:0007669"/>
    <property type="project" value="UniProtKB-ARBA"/>
</dbReference>
<dbReference type="GO" id="GO:1901135">
    <property type="term" value="P:carbohydrate derivative metabolic process"/>
    <property type="evidence" value="ECO:0007669"/>
    <property type="project" value="UniProtKB-ARBA"/>
</dbReference>
<evidence type="ECO:0000256" key="9">
    <source>
        <dbReference type="ARBA" id="ARBA00023235"/>
    </source>
</evidence>
<evidence type="ECO:0000313" key="12">
    <source>
        <dbReference type="Proteomes" id="UP000063919"/>
    </source>
</evidence>
<dbReference type="RefSeq" id="WP_053946255.1">
    <property type="nucleotide sequence ID" value="NZ_CP012622.1"/>
</dbReference>
<evidence type="ECO:0000313" key="11">
    <source>
        <dbReference type="EMBL" id="ALD66497.1"/>
    </source>
</evidence>
<comment type="cofactor">
    <cofactor evidence="2">
        <name>Zn(2+)</name>
        <dbReference type="ChEBI" id="CHEBI:29105"/>
    </cofactor>
</comment>
<dbReference type="STRING" id="362837.SCANT_v1c05910"/>
<evidence type="ECO:0000256" key="6">
    <source>
        <dbReference type="ARBA" id="ARBA00022833"/>
    </source>
</evidence>
<dbReference type="OrthoDB" id="1645589at2"/>
<evidence type="ECO:0000256" key="4">
    <source>
        <dbReference type="ARBA" id="ARBA00011738"/>
    </source>
</evidence>
<comment type="subunit">
    <text evidence="4">Homodimer.</text>
</comment>
<comment type="cofactor">
    <cofactor evidence="3">
        <name>Fe(2+)</name>
        <dbReference type="ChEBI" id="CHEBI:29033"/>
    </cofactor>
</comment>
<name>A0A0M4JSG5_9MOLU</name>
<evidence type="ECO:0000256" key="5">
    <source>
        <dbReference type="ARBA" id="ARBA00022723"/>
    </source>
</evidence>
<gene>
    <name evidence="11" type="primary">rpe</name>
    <name evidence="11" type="ORF">SCANT_v1c05910</name>
</gene>
<dbReference type="InterPro" id="IPR000056">
    <property type="entry name" value="Ribul_P_3_epim-like"/>
</dbReference>
<dbReference type="FunFam" id="3.20.20.70:FF:000191">
    <property type="entry name" value="ribulose-phosphate 3-epimerase isoform X2"/>
    <property type="match status" value="1"/>
</dbReference>
<dbReference type="GO" id="GO:0046872">
    <property type="term" value="F:metal ion binding"/>
    <property type="evidence" value="ECO:0007669"/>
    <property type="project" value="UniProtKB-KW"/>
</dbReference>
<evidence type="ECO:0000256" key="3">
    <source>
        <dbReference type="ARBA" id="ARBA00001954"/>
    </source>
</evidence>
<dbReference type="EMBL" id="CP012622">
    <property type="protein sequence ID" value="ALD66497.1"/>
    <property type="molecule type" value="Genomic_DNA"/>
</dbReference>
<proteinExistence type="predicted"/>
<protein>
    <submittedName>
        <fullName evidence="11">Ribulose-phosphate 3-epimerase</fullName>
    </submittedName>
</protein>
<dbReference type="InterPro" id="IPR013785">
    <property type="entry name" value="Aldolase_TIM"/>
</dbReference>
<sequence length="224" mass="25724">MKTKVAVSIYVFNFLEIGKKLDQLVNAGVDWIHVDIMDGNFVNNYALCQKFCKDIKEKYKNLIIDVHLMCLEPQRYIKSFSEAGANHFNFHFESVTNKSHENIINIIKEIKKTGMKAILAINPETNPVVLKPYLKLLDGVMCMAIKPGFNGQKLNEIVYDNLNYLSKYKINSKLNYFIQVDGGVRENTYEKLKLEGAEVLVVGAFINNKEANLKEQLLKIEREL</sequence>
<keyword evidence="10" id="KW-0119">Carbohydrate metabolism</keyword>
<dbReference type="SUPFAM" id="SSF51366">
    <property type="entry name" value="Ribulose-phoshate binding barrel"/>
    <property type="match status" value="1"/>
</dbReference>
<keyword evidence="6" id="KW-0862">Zinc</keyword>
<comment type="cofactor">
    <cofactor evidence="1">
        <name>Mn(2+)</name>
        <dbReference type="ChEBI" id="CHEBI:29035"/>
    </cofactor>
</comment>